<feature type="domain" description="EamA" evidence="7">
    <location>
        <begin position="30"/>
        <end position="152"/>
    </location>
</feature>
<comment type="similarity">
    <text evidence="2 6">Belongs to the drug/metabolite transporter (DMT) superfamily. Plant drug/metabolite exporter (P-DME) (TC 2.A.7.4) family.</text>
</comment>
<feature type="transmembrane region" description="Helical" evidence="6">
    <location>
        <begin position="168"/>
        <end position="188"/>
    </location>
</feature>
<feature type="transmembrane region" description="Helical" evidence="6">
    <location>
        <begin position="200"/>
        <end position="222"/>
    </location>
</feature>
<keyword evidence="5 6" id="KW-0472">Membrane</keyword>
<feature type="transmembrane region" description="Helical" evidence="6">
    <location>
        <begin position="74"/>
        <end position="96"/>
    </location>
</feature>
<dbReference type="AlphaFoldDB" id="A0A2P6S554"/>
<dbReference type="GO" id="GO:0016020">
    <property type="term" value="C:membrane"/>
    <property type="evidence" value="ECO:0007669"/>
    <property type="project" value="UniProtKB-SubCell"/>
</dbReference>
<feature type="transmembrane region" description="Helical" evidence="6">
    <location>
        <begin position="265"/>
        <end position="285"/>
    </location>
</feature>
<dbReference type="GO" id="GO:0022857">
    <property type="term" value="F:transmembrane transporter activity"/>
    <property type="evidence" value="ECO:0007669"/>
    <property type="project" value="InterPro"/>
</dbReference>
<dbReference type="InterPro" id="IPR000620">
    <property type="entry name" value="EamA_dom"/>
</dbReference>
<dbReference type="Gramene" id="PRQ53823">
    <property type="protein sequence ID" value="PRQ53823"/>
    <property type="gene ID" value="RchiOBHm_Chr2g0170741"/>
</dbReference>
<name>A0A2P6S554_ROSCH</name>
<evidence type="ECO:0000313" key="9">
    <source>
        <dbReference type="Proteomes" id="UP000238479"/>
    </source>
</evidence>
<protein>
    <recommendedName>
        <fullName evidence="6">WAT1-related protein</fullName>
    </recommendedName>
</protein>
<dbReference type="PANTHER" id="PTHR31218">
    <property type="entry name" value="WAT1-RELATED PROTEIN"/>
    <property type="match status" value="1"/>
</dbReference>
<feature type="transmembrane region" description="Helical" evidence="6">
    <location>
        <begin position="40"/>
        <end position="62"/>
    </location>
</feature>
<organism evidence="8 9">
    <name type="scientific">Rosa chinensis</name>
    <name type="common">China rose</name>
    <dbReference type="NCBI Taxonomy" id="74649"/>
    <lineage>
        <taxon>Eukaryota</taxon>
        <taxon>Viridiplantae</taxon>
        <taxon>Streptophyta</taxon>
        <taxon>Embryophyta</taxon>
        <taxon>Tracheophyta</taxon>
        <taxon>Spermatophyta</taxon>
        <taxon>Magnoliopsida</taxon>
        <taxon>eudicotyledons</taxon>
        <taxon>Gunneridae</taxon>
        <taxon>Pentapetalae</taxon>
        <taxon>rosids</taxon>
        <taxon>fabids</taxon>
        <taxon>Rosales</taxon>
        <taxon>Rosaceae</taxon>
        <taxon>Rosoideae</taxon>
        <taxon>Rosoideae incertae sedis</taxon>
        <taxon>Rosa</taxon>
    </lineage>
</organism>
<gene>
    <name evidence="8" type="ORF">RchiOBHm_Chr2g0170741</name>
</gene>
<evidence type="ECO:0000259" key="7">
    <source>
        <dbReference type="Pfam" id="PF00892"/>
    </source>
</evidence>
<feature type="transmembrane region" description="Helical" evidence="6">
    <location>
        <begin position="291"/>
        <end position="309"/>
    </location>
</feature>
<comment type="subcellular location">
    <subcellularLocation>
        <location evidence="1 6">Membrane</location>
        <topology evidence="1 6">Multi-pass membrane protein</topology>
    </subcellularLocation>
</comment>
<evidence type="ECO:0000256" key="1">
    <source>
        <dbReference type="ARBA" id="ARBA00004141"/>
    </source>
</evidence>
<dbReference type="OMA" id="VANICAY"/>
<evidence type="ECO:0000313" key="8">
    <source>
        <dbReference type="EMBL" id="PRQ53823.1"/>
    </source>
</evidence>
<keyword evidence="4 6" id="KW-1133">Transmembrane helix</keyword>
<evidence type="ECO:0000256" key="3">
    <source>
        <dbReference type="ARBA" id="ARBA00022692"/>
    </source>
</evidence>
<dbReference type="Proteomes" id="UP000238479">
    <property type="component" value="Chromosome 2"/>
</dbReference>
<dbReference type="Pfam" id="PF00892">
    <property type="entry name" value="EamA"/>
    <property type="match status" value="1"/>
</dbReference>
<evidence type="ECO:0000256" key="6">
    <source>
        <dbReference type="RuleBase" id="RU363077"/>
    </source>
</evidence>
<feature type="transmembrane region" description="Helical" evidence="6">
    <location>
        <begin position="102"/>
        <end position="122"/>
    </location>
</feature>
<dbReference type="InterPro" id="IPR030184">
    <property type="entry name" value="WAT1-related"/>
</dbReference>
<feature type="transmembrane region" description="Helical" evidence="6">
    <location>
        <begin position="134"/>
        <end position="153"/>
    </location>
</feature>
<evidence type="ECO:0000256" key="2">
    <source>
        <dbReference type="ARBA" id="ARBA00007635"/>
    </source>
</evidence>
<feature type="transmembrane region" description="Helical" evidence="6">
    <location>
        <begin position="234"/>
        <end position="253"/>
    </location>
</feature>
<sequence length="347" mass="38029">MAGRSCYRDVLPFAAMVTVESTNVGLNILFKLATTKGLSYYVFIVYSYAFATVLLLPLPFIFPRTRLPPLNFSLLFKAFLLGLIGFVANICAYKGIDYSSPTLASAMSNLTPAFTFILAVIFRMERLSLRSTNTRAKVMGTIVSVSGALVVVLCKGPTILSNTSERNWVKGGLLLTVGYLLFSAWSILQTHFMKTYPVELVWALLYNLFGTIISAPVCLFIAETNLSAWRLRPGVALIAIIYSGLIISAFSTIVSTWSLNLKGPVYVSIFKPLSIGIAAASSVIFLGDDLFLGSVFGAVMISIGFYGVIWGQAKEEEMRDQDYEFDSLKGLHNGKAPLLETYKVESV</sequence>
<evidence type="ECO:0000256" key="5">
    <source>
        <dbReference type="ARBA" id="ARBA00023136"/>
    </source>
</evidence>
<proteinExistence type="inferred from homology"/>
<comment type="caution">
    <text evidence="8">The sequence shown here is derived from an EMBL/GenBank/DDBJ whole genome shotgun (WGS) entry which is preliminary data.</text>
</comment>
<keyword evidence="9" id="KW-1185">Reference proteome</keyword>
<accession>A0A2P6S554</accession>
<dbReference type="SUPFAM" id="SSF103481">
    <property type="entry name" value="Multidrug resistance efflux transporter EmrE"/>
    <property type="match status" value="2"/>
</dbReference>
<dbReference type="InterPro" id="IPR037185">
    <property type="entry name" value="EmrE-like"/>
</dbReference>
<evidence type="ECO:0000256" key="4">
    <source>
        <dbReference type="ARBA" id="ARBA00022989"/>
    </source>
</evidence>
<reference evidence="8 9" key="1">
    <citation type="journal article" date="2018" name="Nat. Genet.">
        <title>The Rosa genome provides new insights in the design of modern roses.</title>
        <authorList>
            <person name="Bendahmane M."/>
        </authorList>
    </citation>
    <scope>NUCLEOTIDE SEQUENCE [LARGE SCALE GENOMIC DNA]</scope>
    <source>
        <strain evidence="9">cv. Old Blush</strain>
    </source>
</reference>
<keyword evidence="3 6" id="KW-0812">Transmembrane</keyword>
<dbReference type="EMBL" id="PDCK01000040">
    <property type="protein sequence ID" value="PRQ53823.1"/>
    <property type="molecule type" value="Genomic_DNA"/>
</dbReference>